<accession>Q8IT59</accession>
<protein>
    <submittedName>
        <fullName evidence="2">Gag protein</fullName>
    </submittedName>
</protein>
<feature type="compositionally biased region" description="Polar residues" evidence="1">
    <location>
        <begin position="39"/>
        <end position="58"/>
    </location>
</feature>
<feature type="compositionally biased region" description="Polar residues" evidence="1">
    <location>
        <begin position="281"/>
        <end position="303"/>
    </location>
</feature>
<organism evidence="2">
    <name type="scientific">Drosophila melanogaster</name>
    <name type="common">Fruit fly</name>
    <dbReference type="NCBI Taxonomy" id="7227"/>
    <lineage>
        <taxon>Eukaryota</taxon>
        <taxon>Metazoa</taxon>
        <taxon>Ecdysozoa</taxon>
        <taxon>Arthropoda</taxon>
        <taxon>Hexapoda</taxon>
        <taxon>Insecta</taxon>
        <taxon>Pterygota</taxon>
        <taxon>Neoptera</taxon>
        <taxon>Endopterygota</taxon>
        <taxon>Diptera</taxon>
        <taxon>Brachycera</taxon>
        <taxon>Muscomorpha</taxon>
        <taxon>Ephydroidea</taxon>
        <taxon>Drosophilidae</taxon>
        <taxon>Drosophila</taxon>
        <taxon>Sophophora</taxon>
    </lineage>
</organism>
<reference evidence="2" key="1">
    <citation type="journal article" date="2002" name="Genome Biol.">
        <title>The transposable elements of the Drosophila melanogaster euchromatin: a genomics perspective.</title>
        <authorList>
            <person name="Kaminker J.S."/>
            <person name="Bergman C.M."/>
            <person name="Kronmiller B."/>
            <person name="Carlson J."/>
            <person name="Svirskas R."/>
            <person name="Patel S."/>
            <person name="Frise E."/>
            <person name="Wheeler D.A."/>
            <person name="Lewis S.E."/>
            <person name="Rubin G.M."/>
            <person name="Ashburner M."/>
            <person name="Celniker S.E."/>
        </authorList>
    </citation>
    <scope>NUCLEOTIDE SEQUENCE</scope>
</reference>
<evidence type="ECO:0000313" key="3">
    <source>
        <dbReference type="FlyBase" id="FBgn0063781"/>
    </source>
</evidence>
<feature type="compositionally biased region" description="Basic and acidic residues" evidence="1">
    <location>
        <begin position="342"/>
        <end position="355"/>
    </location>
</feature>
<evidence type="ECO:0000256" key="1">
    <source>
        <dbReference type="SAM" id="MobiDB-lite"/>
    </source>
</evidence>
<dbReference type="EMBL" id="AF541947">
    <property type="protein sequence ID" value="AAN34649.1"/>
    <property type="molecule type" value="Genomic_DNA"/>
</dbReference>
<feature type="region of interest" description="Disordered" evidence="1">
    <location>
        <begin position="1"/>
        <end position="61"/>
    </location>
</feature>
<gene>
    <name evidence="3" type="primary">gag</name>
</gene>
<feature type="compositionally biased region" description="Low complexity" evidence="1">
    <location>
        <begin position="311"/>
        <end position="334"/>
    </location>
</feature>
<feature type="compositionally biased region" description="Basic and acidic residues" evidence="1">
    <location>
        <begin position="26"/>
        <end position="38"/>
    </location>
</feature>
<sequence>MLGKKANISNTVRGRLGLRSESGLSEIREATEPKEKDQSVQSEDNNPTNTMDSGNDTAAISPIVNSSRNTNLSLQQLLTLVHQLPTYEGPPDNLDRFIDRVDQLLLLASSVDQTTGGKYLLGTIRDKIKGRADEALNVCDVLLTWDDIKINLKRLYSSKKTEEMLVRELHNLPDGLSMGKLYYSAAKIRSDLMSLAREADPSAHSLAVKRDQYDRFCLNTFLTGLKDPLSSAIRNQRPETIEKAYEYGQIELNFHRSLNKHQDNRRRDNPFHRNHPYAKGQPTNSDYNNRYIPRQQNYNNGNNARHVPRYDNNSNNNDSRFIQRQQNFNNNNNRRFTRQHNSHNDSNGRQDRETLGRNPFHNNEQPDQTLSHQNRNKHNPSAPLCNINDDANFLLEASGSQSAT</sequence>
<feature type="compositionally biased region" description="Basic and acidic residues" evidence="1">
    <location>
        <begin position="261"/>
        <end position="271"/>
    </location>
</feature>
<evidence type="ECO:0000313" key="2">
    <source>
        <dbReference type="EMBL" id="AAN34649.1"/>
    </source>
</evidence>
<name>Q8IT59_DROME</name>
<feature type="region of interest" description="Disordered" evidence="1">
    <location>
        <begin position="261"/>
        <end position="385"/>
    </location>
</feature>
<proteinExistence type="predicted"/>
<dbReference type="AlphaFoldDB" id="Q8IT59"/>
<dbReference type="FlyBase" id="FBgn0063781">
    <property type="gene designation" value="accord2\gag"/>
</dbReference>
<feature type="compositionally biased region" description="Polar residues" evidence="1">
    <location>
        <begin position="360"/>
        <end position="373"/>
    </location>
</feature>